<organism evidence="2 3">
    <name type="scientific">Rubus argutus</name>
    <name type="common">Southern blackberry</name>
    <dbReference type="NCBI Taxonomy" id="59490"/>
    <lineage>
        <taxon>Eukaryota</taxon>
        <taxon>Viridiplantae</taxon>
        <taxon>Streptophyta</taxon>
        <taxon>Embryophyta</taxon>
        <taxon>Tracheophyta</taxon>
        <taxon>Spermatophyta</taxon>
        <taxon>Magnoliopsida</taxon>
        <taxon>eudicotyledons</taxon>
        <taxon>Gunneridae</taxon>
        <taxon>Pentapetalae</taxon>
        <taxon>rosids</taxon>
        <taxon>fabids</taxon>
        <taxon>Rosales</taxon>
        <taxon>Rosaceae</taxon>
        <taxon>Rosoideae</taxon>
        <taxon>Rosoideae incertae sedis</taxon>
        <taxon>Rubus</taxon>
    </lineage>
</organism>
<dbReference type="Proteomes" id="UP001457282">
    <property type="component" value="Unassembled WGS sequence"/>
</dbReference>
<gene>
    <name evidence="2" type="ORF">M0R45_018042</name>
</gene>
<proteinExistence type="predicted"/>
<comment type="caution">
    <text evidence="2">The sequence shown here is derived from an EMBL/GenBank/DDBJ whole genome shotgun (WGS) entry which is preliminary data.</text>
</comment>
<accession>A0AAW1XZY6</accession>
<sequence>MTDHELIQKRTPKAKAARDAKKVGTKRVVASDVGLGAGASAAATFSMPDKATITTNNTATENFIFIDSISKCLKEKVSNFKMKGRSFGRAERLESIGIARTMVVGGQLA</sequence>
<evidence type="ECO:0000313" key="3">
    <source>
        <dbReference type="Proteomes" id="UP001457282"/>
    </source>
</evidence>
<evidence type="ECO:0000256" key="1">
    <source>
        <dbReference type="SAM" id="MobiDB-lite"/>
    </source>
</evidence>
<feature type="region of interest" description="Disordered" evidence="1">
    <location>
        <begin position="1"/>
        <end position="21"/>
    </location>
</feature>
<dbReference type="EMBL" id="JBEDUW010000003">
    <property type="protein sequence ID" value="KAK9941444.1"/>
    <property type="molecule type" value="Genomic_DNA"/>
</dbReference>
<reference evidence="2 3" key="1">
    <citation type="journal article" date="2023" name="G3 (Bethesda)">
        <title>A chromosome-length genome assembly and annotation of blackberry (Rubus argutus, cv. 'Hillquist').</title>
        <authorList>
            <person name="Bruna T."/>
            <person name="Aryal R."/>
            <person name="Dudchenko O."/>
            <person name="Sargent D.J."/>
            <person name="Mead D."/>
            <person name="Buti M."/>
            <person name="Cavallini A."/>
            <person name="Hytonen T."/>
            <person name="Andres J."/>
            <person name="Pham M."/>
            <person name="Weisz D."/>
            <person name="Mascagni F."/>
            <person name="Usai G."/>
            <person name="Natali L."/>
            <person name="Bassil N."/>
            <person name="Fernandez G.E."/>
            <person name="Lomsadze A."/>
            <person name="Armour M."/>
            <person name="Olukolu B."/>
            <person name="Poorten T."/>
            <person name="Britton C."/>
            <person name="Davik J."/>
            <person name="Ashrafi H."/>
            <person name="Aiden E.L."/>
            <person name="Borodovsky M."/>
            <person name="Worthington M."/>
        </authorList>
    </citation>
    <scope>NUCLEOTIDE SEQUENCE [LARGE SCALE GENOMIC DNA]</scope>
    <source>
        <strain evidence="2">PI 553951</strain>
    </source>
</reference>
<evidence type="ECO:0000313" key="2">
    <source>
        <dbReference type="EMBL" id="KAK9941444.1"/>
    </source>
</evidence>
<dbReference type="AlphaFoldDB" id="A0AAW1XZY6"/>
<keyword evidence="3" id="KW-1185">Reference proteome</keyword>
<protein>
    <submittedName>
        <fullName evidence="2">Uncharacterized protein</fullName>
    </submittedName>
</protein>
<name>A0AAW1XZY6_RUBAR</name>